<dbReference type="Proteomes" id="UP000298264">
    <property type="component" value="Unassembled WGS sequence"/>
</dbReference>
<dbReference type="Gene3D" id="3.40.50.1580">
    <property type="entry name" value="Nucleoside phosphorylase domain"/>
    <property type="match status" value="1"/>
</dbReference>
<gene>
    <name evidence="1" type="ORF">EHS11_03985</name>
</gene>
<protein>
    <submittedName>
        <fullName evidence="1">Phosphorylase</fullName>
    </submittedName>
</protein>
<name>A0A4V3JX98_9LEPT</name>
<dbReference type="InterPro" id="IPR035994">
    <property type="entry name" value="Nucleoside_phosphorylase_sf"/>
</dbReference>
<reference evidence="1" key="1">
    <citation type="journal article" date="2019" name="PLoS Negl. Trop. Dis.">
        <title>Revisiting the worldwide diversity of Leptospira species in the environment.</title>
        <authorList>
            <person name="Vincent A.T."/>
            <person name="Schiettekatte O."/>
            <person name="Bourhy P."/>
            <person name="Veyrier F.J."/>
            <person name="Picardeau M."/>
        </authorList>
    </citation>
    <scope>NUCLEOTIDE SEQUENCE [LARGE SCALE GENOMIC DNA]</scope>
    <source>
        <strain evidence="1">201400974</strain>
    </source>
</reference>
<dbReference type="SUPFAM" id="SSF53167">
    <property type="entry name" value="Purine and uridine phosphorylases"/>
    <property type="match status" value="1"/>
</dbReference>
<evidence type="ECO:0000313" key="2">
    <source>
        <dbReference type="Proteomes" id="UP000298264"/>
    </source>
</evidence>
<dbReference type="GO" id="GO:0009116">
    <property type="term" value="P:nucleoside metabolic process"/>
    <property type="evidence" value="ECO:0007669"/>
    <property type="project" value="InterPro"/>
</dbReference>
<dbReference type="EMBL" id="RQHV01000029">
    <property type="protein sequence ID" value="TGN13400.1"/>
    <property type="molecule type" value="Genomic_DNA"/>
</dbReference>
<dbReference type="GO" id="GO:0003824">
    <property type="term" value="F:catalytic activity"/>
    <property type="evidence" value="ECO:0007669"/>
    <property type="project" value="InterPro"/>
</dbReference>
<dbReference type="OrthoDB" id="341163at2"/>
<evidence type="ECO:0000313" key="1">
    <source>
        <dbReference type="EMBL" id="TGN13400.1"/>
    </source>
</evidence>
<sequence length="227" mass="25506">MDLQKQKDCLLINRILFCSAFFGETDLLKKSRLFPHLLEAGIGNLNAGINTFEYLLKHPEIETIVFIGSCGAYPWAKIHTGSIVVSSEFDHLEIAAQLGITKQILNDKSLIGFAKDNPTLLGLSDFAKKQNQFTDRIFFSKKTNAPTCLSLKNLDSPPGKEWDGLDVENLELYGLAIVAKKLNKNLFAILSVTNQVGSEGSADWQKNWRDFSNSLQNLLLKWTDERR</sequence>
<organism evidence="1 2">
    <name type="scientific">Leptospira ilyithenensis</name>
    <dbReference type="NCBI Taxonomy" id="2484901"/>
    <lineage>
        <taxon>Bacteria</taxon>
        <taxon>Pseudomonadati</taxon>
        <taxon>Spirochaetota</taxon>
        <taxon>Spirochaetia</taxon>
        <taxon>Leptospirales</taxon>
        <taxon>Leptospiraceae</taxon>
        <taxon>Leptospira</taxon>
    </lineage>
</organism>
<accession>A0A4V3JX98</accession>
<comment type="caution">
    <text evidence="1">The sequence shown here is derived from an EMBL/GenBank/DDBJ whole genome shotgun (WGS) entry which is preliminary data.</text>
</comment>
<proteinExistence type="predicted"/>
<dbReference type="AlphaFoldDB" id="A0A4V3JX98"/>
<keyword evidence="2" id="KW-1185">Reference proteome</keyword>